<reference evidence="2" key="1">
    <citation type="submission" date="2018-09" db="EMBL/GenBank/DDBJ databases">
        <authorList>
            <person name="Livingstone P.G."/>
            <person name="Whitworth D.E."/>
        </authorList>
    </citation>
    <scope>NUCLEOTIDE SEQUENCE [LARGE SCALE GENOMIC DNA]</scope>
    <source>
        <strain evidence="2">CA043D</strain>
    </source>
</reference>
<dbReference type="Proteomes" id="UP000268313">
    <property type="component" value="Unassembled WGS sequence"/>
</dbReference>
<comment type="caution">
    <text evidence="1">The sequence shown here is derived from an EMBL/GenBank/DDBJ whole genome shotgun (WGS) entry which is preliminary data.</text>
</comment>
<organism evidence="1 2">
    <name type="scientific">Corallococcus carmarthensis</name>
    <dbReference type="NCBI Taxonomy" id="2316728"/>
    <lineage>
        <taxon>Bacteria</taxon>
        <taxon>Pseudomonadati</taxon>
        <taxon>Myxococcota</taxon>
        <taxon>Myxococcia</taxon>
        <taxon>Myxococcales</taxon>
        <taxon>Cystobacterineae</taxon>
        <taxon>Myxococcaceae</taxon>
        <taxon>Corallococcus</taxon>
    </lineage>
</organism>
<sequence>MRREQPLVKQHKGGVGPYRFGRRLRMGEGLGRVYEARNEETGNPAYVVTPTGARVDLAPQVAIQYLVTTSVRPAFIACELLSVPPDASPSAVEAELLDASEDVMDVLHEVKWTKRGLAHLLTGRVPVLPREPLVPEAPIPVSHWAYAVRGMRIVTALSVAAAGVLLALHASPPPEPPRTPEPQVEYVPATLADGVMTNALAGGSSSQPLKVERRLVVPDKPLDGQKVPPCAKPEREVNGGCWLYLGDKPPCPPKTAEFKGGCYVAVPAPPGQALWGMPPPGFSAPTQR</sequence>
<proteinExistence type="predicted"/>
<evidence type="ECO:0000313" key="1">
    <source>
        <dbReference type="EMBL" id="RKG99195.1"/>
    </source>
</evidence>
<keyword evidence="2" id="KW-1185">Reference proteome</keyword>
<name>A0A3A8JVG6_9BACT</name>
<evidence type="ECO:0000313" key="2">
    <source>
        <dbReference type="Proteomes" id="UP000268313"/>
    </source>
</evidence>
<accession>A0A3A8JVG6</accession>
<dbReference type="EMBL" id="RAWE01000119">
    <property type="protein sequence ID" value="RKG99195.1"/>
    <property type="molecule type" value="Genomic_DNA"/>
</dbReference>
<gene>
    <name evidence="1" type="ORF">D7X32_27085</name>
</gene>
<dbReference type="AlphaFoldDB" id="A0A3A8JVG6"/>
<protein>
    <submittedName>
        <fullName evidence="1">Uncharacterized protein</fullName>
    </submittedName>
</protein>